<keyword evidence="3" id="KW-0808">Transferase</keyword>
<dbReference type="GO" id="GO:0099621">
    <property type="term" value="F:undecaprenyl-phosphate 4-deoxy-4-formamido-L-arabinose transferase activity"/>
    <property type="evidence" value="ECO:0007669"/>
    <property type="project" value="TreeGrafter"/>
</dbReference>
<name>A0A1F7XKI3_9BACT</name>
<keyword evidence="2" id="KW-0328">Glycosyltransferase</keyword>
<keyword evidence="1" id="KW-1003">Cell membrane</keyword>
<dbReference type="Gene3D" id="3.90.550.10">
    <property type="entry name" value="Spore Coat Polysaccharide Biosynthesis Protein SpsA, Chain A"/>
    <property type="match status" value="1"/>
</dbReference>
<dbReference type="EMBL" id="MGFX01000003">
    <property type="protein sequence ID" value="OGM15510.1"/>
    <property type="molecule type" value="Genomic_DNA"/>
</dbReference>
<keyword evidence="6" id="KW-1133">Transmembrane helix</keyword>
<gene>
    <name evidence="9" type="ORF">A2V97_02410</name>
</gene>
<dbReference type="SUPFAM" id="SSF53448">
    <property type="entry name" value="Nucleotide-diphospho-sugar transferases"/>
    <property type="match status" value="1"/>
</dbReference>
<evidence type="ECO:0000313" key="9">
    <source>
        <dbReference type="EMBL" id="OGM15510.1"/>
    </source>
</evidence>
<evidence type="ECO:0000259" key="8">
    <source>
        <dbReference type="Pfam" id="PF00535"/>
    </source>
</evidence>
<evidence type="ECO:0000256" key="6">
    <source>
        <dbReference type="ARBA" id="ARBA00022989"/>
    </source>
</evidence>
<accession>A0A1F7XKI3</accession>
<keyword evidence="5" id="KW-0448">Lipopolysaccharide biosynthesis</keyword>
<dbReference type="PANTHER" id="PTHR48090">
    <property type="entry name" value="UNDECAPRENYL-PHOSPHATE 4-DEOXY-4-FORMAMIDO-L-ARABINOSE TRANSFERASE-RELATED"/>
    <property type="match status" value="1"/>
</dbReference>
<evidence type="ECO:0000256" key="7">
    <source>
        <dbReference type="ARBA" id="ARBA00023136"/>
    </source>
</evidence>
<evidence type="ECO:0000256" key="1">
    <source>
        <dbReference type="ARBA" id="ARBA00022475"/>
    </source>
</evidence>
<reference evidence="9 10" key="1">
    <citation type="journal article" date="2016" name="Nat. Commun.">
        <title>Thousands of microbial genomes shed light on interconnected biogeochemical processes in an aquifer system.</title>
        <authorList>
            <person name="Anantharaman K."/>
            <person name="Brown C.T."/>
            <person name="Hug L.A."/>
            <person name="Sharon I."/>
            <person name="Castelle C.J."/>
            <person name="Probst A.J."/>
            <person name="Thomas B.C."/>
            <person name="Singh A."/>
            <person name="Wilkins M.J."/>
            <person name="Karaoz U."/>
            <person name="Brodie E.L."/>
            <person name="Williams K.H."/>
            <person name="Hubbard S.S."/>
            <person name="Banfield J.F."/>
        </authorList>
    </citation>
    <scope>NUCLEOTIDE SEQUENCE [LARGE SCALE GENOMIC DNA]</scope>
</reference>
<evidence type="ECO:0000256" key="4">
    <source>
        <dbReference type="ARBA" id="ARBA00022692"/>
    </source>
</evidence>
<dbReference type="InterPro" id="IPR029044">
    <property type="entry name" value="Nucleotide-diphossugar_trans"/>
</dbReference>
<evidence type="ECO:0000313" key="10">
    <source>
        <dbReference type="Proteomes" id="UP000177382"/>
    </source>
</evidence>
<dbReference type="PANTHER" id="PTHR48090:SF3">
    <property type="entry name" value="UNDECAPRENYL-PHOSPHATE 4-DEOXY-4-FORMAMIDO-L-ARABINOSE TRANSFERASE"/>
    <property type="match status" value="1"/>
</dbReference>
<dbReference type="InterPro" id="IPR001173">
    <property type="entry name" value="Glyco_trans_2-like"/>
</dbReference>
<organism evidence="9 10">
    <name type="scientific">Candidatus Woesebacteria bacterium RBG_16_42_24</name>
    <dbReference type="NCBI Taxonomy" id="1802485"/>
    <lineage>
        <taxon>Bacteria</taxon>
        <taxon>Candidatus Woeseibacteriota</taxon>
    </lineage>
</organism>
<evidence type="ECO:0000256" key="2">
    <source>
        <dbReference type="ARBA" id="ARBA00022676"/>
    </source>
</evidence>
<protein>
    <recommendedName>
        <fullName evidence="8">Glycosyltransferase 2-like domain-containing protein</fullName>
    </recommendedName>
</protein>
<proteinExistence type="predicted"/>
<dbReference type="GO" id="GO:0005886">
    <property type="term" value="C:plasma membrane"/>
    <property type="evidence" value="ECO:0007669"/>
    <property type="project" value="TreeGrafter"/>
</dbReference>
<dbReference type="GO" id="GO:0009103">
    <property type="term" value="P:lipopolysaccharide biosynthetic process"/>
    <property type="evidence" value="ECO:0007669"/>
    <property type="project" value="UniProtKB-KW"/>
</dbReference>
<keyword evidence="7" id="KW-0472">Membrane</keyword>
<comment type="caution">
    <text evidence="9">The sequence shown here is derived from an EMBL/GenBank/DDBJ whole genome shotgun (WGS) entry which is preliminary data.</text>
</comment>
<dbReference type="STRING" id="1802485.A2V97_02410"/>
<dbReference type="CDD" id="cd04179">
    <property type="entry name" value="DPM_DPG-synthase_like"/>
    <property type="match status" value="1"/>
</dbReference>
<sequence>MAKLIPELSVFFPAYNEEKNIENTVRKAKKILEETADEWEIIVVNDGSKDRTGEISESLGRQDPRIRVITHSPNRGYGASLKSGFYNSRYPWIAFTDSDGQFDFAEITNFIEKQKETGADLVIGYYKKRQVSKFKIITSKMWEIAVMTLFGLNVRDIDCGFKFISKKVIDKIPQLESERGAFISSEFLIKAKKSGFKIVEIPVTHLPRLAGKGTGRNINVIIKSFVDLFKLWKKLRKY</sequence>
<evidence type="ECO:0000256" key="3">
    <source>
        <dbReference type="ARBA" id="ARBA00022679"/>
    </source>
</evidence>
<dbReference type="Pfam" id="PF00535">
    <property type="entry name" value="Glycos_transf_2"/>
    <property type="match status" value="1"/>
</dbReference>
<dbReference type="InterPro" id="IPR050256">
    <property type="entry name" value="Glycosyltransferase_2"/>
</dbReference>
<feature type="domain" description="Glycosyltransferase 2-like" evidence="8">
    <location>
        <begin position="9"/>
        <end position="172"/>
    </location>
</feature>
<dbReference type="AlphaFoldDB" id="A0A1F7XKI3"/>
<evidence type="ECO:0000256" key="5">
    <source>
        <dbReference type="ARBA" id="ARBA00022985"/>
    </source>
</evidence>
<dbReference type="Proteomes" id="UP000177382">
    <property type="component" value="Unassembled WGS sequence"/>
</dbReference>
<keyword evidence="4" id="KW-0812">Transmembrane</keyword>